<accession>A0A1M6RV85</accession>
<dbReference type="NCBIfam" id="TIGR03741">
    <property type="entry name" value="PRTRC_E"/>
    <property type="match status" value="1"/>
</dbReference>
<protein>
    <submittedName>
        <fullName evidence="3">PRTRC system protein E</fullName>
    </submittedName>
</protein>
<evidence type="ECO:0000256" key="1">
    <source>
        <dbReference type="SAM" id="MobiDB-lite"/>
    </source>
</evidence>
<reference evidence="3 4" key="1">
    <citation type="submission" date="2016-11" db="EMBL/GenBank/DDBJ databases">
        <authorList>
            <person name="Jaros S."/>
            <person name="Januszkiewicz K."/>
            <person name="Wedrychowicz H."/>
        </authorList>
    </citation>
    <scope>NUCLEOTIDE SEQUENCE [LARGE SCALE GENOMIC DNA]</scope>
    <source>
        <strain evidence="3 4">LMG 20594</strain>
    </source>
</reference>
<sequence length="183" mass="18661">MSLFASLYPLAQKTTLTLLITAEGDQLRVNVTPRAKDDAKGEKTLYPLSILATPDELDRDFAEAVAIYEPSTQSVLDQARAASAANGATKSTPALPAPTATRGKPGRKARSESNGNADVRQPPATNGANAEELPPVDPRQTSIPGIDSDAGSATPHQPATGGAATAAAEPTSAAAGADAVDLF</sequence>
<name>A0A1M6RV85_9BURK</name>
<organism evidence="3 4">
    <name type="scientific">Paraburkholderia terricola</name>
    <dbReference type="NCBI Taxonomy" id="169427"/>
    <lineage>
        <taxon>Bacteria</taxon>
        <taxon>Pseudomonadati</taxon>
        <taxon>Pseudomonadota</taxon>
        <taxon>Betaproteobacteria</taxon>
        <taxon>Burkholderiales</taxon>
        <taxon>Burkholderiaceae</taxon>
        <taxon>Paraburkholderia</taxon>
    </lineage>
</organism>
<feature type="domain" description="ParB-related ThiF-related cassette protein E" evidence="2">
    <location>
        <begin position="3"/>
        <end position="67"/>
    </location>
</feature>
<feature type="compositionally biased region" description="Low complexity" evidence="1">
    <location>
        <begin position="153"/>
        <end position="183"/>
    </location>
</feature>
<proteinExistence type="predicted"/>
<dbReference type="EMBL" id="FRAB01000020">
    <property type="protein sequence ID" value="SHK36354.1"/>
    <property type="molecule type" value="Genomic_DNA"/>
</dbReference>
<dbReference type="AlphaFoldDB" id="A0A1M6RV85"/>
<evidence type="ECO:0000313" key="4">
    <source>
        <dbReference type="Proteomes" id="UP000184395"/>
    </source>
</evidence>
<dbReference type="STRING" id="169427.SAMN05192548_10208"/>
<evidence type="ECO:0000259" key="2">
    <source>
        <dbReference type="Pfam" id="PF19556"/>
    </source>
</evidence>
<dbReference type="Proteomes" id="UP000184395">
    <property type="component" value="Unassembled WGS sequence"/>
</dbReference>
<dbReference type="Pfam" id="PF19556">
    <property type="entry name" value="PRTRC_E"/>
    <property type="match status" value="1"/>
</dbReference>
<dbReference type="InterPro" id="IPR022273">
    <property type="entry name" value="PRTRC_protein-E"/>
</dbReference>
<gene>
    <name evidence="3" type="ORF">SAMN05192548_10208</name>
</gene>
<evidence type="ECO:0000313" key="3">
    <source>
        <dbReference type="EMBL" id="SHK36354.1"/>
    </source>
</evidence>
<feature type="region of interest" description="Disordered" evidence="1">
    <location>
        <begin position="78"/>
        <end position="183"/>
    </location>
</feature>